<proteinExistence type="inferred from homology"/>
<dbReference type="InterPro" id="IPR011701">
    <property type="entry name" value="MFS"/>
</dbReference>
<dbReference type="InterPro" id="IPR020846">
    <property type="entry name" value="MFS_dom"/>
</dbReference>
<feature type="transmembrane region" description="Helical" evidence="8">
    <location>
        <begin position="43"/>
        <end position="63"/>
    </location>
</feature>
<dbReference type="CDD" id="cd17321">
    <property type="entry name" value="MFS_MMR_MDR_like"/>
    <property type="match status" value="1"/>
</dbReference>
<evidence type="ECO:0000256" key="8">
    <source>
        <dbReference type="SAM" id="Phobius"/>
    </source>
</evidence>
<comment type="subcellular location">
    <subcellularLocation>
        <location evidence="1">Cell membrane</location>
        <topology evidence="1">Multi-pass membrane protein</topology>
    </subcellularLocation>
</comment>
<evidence type="ECO:0000259" key="9">
    <source>
        <dbReference type="PROSITE" id="PS50850"/>
    </source>
</evidence>
<keyword evidence="5 8" id="KW-0812">Transmembrane</keyword>
<dbReference type="NCBIfam" id="TIGR00711">
    <property type="entry name" value="efflux_EmrB"/>
    <property type="match status" value="1"/>
</dbReference>
<dbReference type="Gene3D" id="1.20.1720.10">
    <property type="entry name" value="Multidrug resistance protein D"/>
    <property type="match status" value="1"/>
</dbReference>
<feature type="transmembrane region" description="Helical" evidence="8">
    <location>
        <begin position="196"/>
        <end position="215"/>
    </location>
</feature>
<dbReference type="KEGG" id="lbe:MOO44_01280"/>
<name>A0A976X4Q2_9LACO</name>
<evidence type="ECO:0000256" key="4">
    <source>
        <dbReference type="ARBA" id="ARBA00022475"/>
    </source>
</evidence>
<feature type="transmembrane region" description="Helical" evidence="8">
    <location>
        <begin position="266"/>
        <end position="287"/>
    </location>
</feature>
<sequence>MQSRKKWYALVAVCLGFFMGLLDVTVVNVALPTIQTSFNSTFSQLQWIINAYTLIFAAILFLISKLGDLIGRKVVFIASLTIFSIFSLACSLAPNIWLLIIFRGCQGIGGAGMLSLSMSIIADTFDGKTRGLAIGIWGSVAGLSTALGPLIGGILLSFFSWESIFLVNLPIGVIALVMSAMFIPKSKTFNQGKVDFLGMILSFAFMFCIILGLIQKETHYNYGWLDWHVATLLISGVILIIIFIWLENKVASPMLNLALFKNRQVVGSAISNLTLGMAIYALFSYIIVLSQDYMGYSALQSGAQLMIISAFSLFLGPVSGKIASRINPGYIISGVLVLAGFGMFVLPAFLGNHNQWFVLIPTFITLGLANSMVNPLSSNIAVSAVDAPEIGMTSGLLNVGKQFGASLGLVILGIAMTSSYNYHLAHSFLPAKLTQVMQNAGPFSGSAIASKIKHFNIEAITHNAFFRGMDNVAITSGIIFMIAGVLCYFLLCKGQRLFQKSEY</sequence>
<protein>
    <submittedName>
        <fullName evidence="10">MFS transporter</fullName>
    </submittedName>
</protein>
<feature type="transmembrane region" description="Helical" evidence="8">
    <location>
        <begin position="134"/>
        <end position="159"/>
    </location>
</feature>
<feature type="transmembrane region" description="Helical" evidence="8">
    <location>
        <begin position="227"/>
        <end position="246"/>
    </location>
</feature>
<dbReference type="Gene3D" id="1.20.1250.20">
    <property type="entry name" value="MFS general substrate transporter like domains"/>
    <property type="match status" value="1"/>
</dbReference>
<feature type="domain" description="Major facilitator superfamily (MFS) profile" evidence="9">
    <location>
        <begin position="9"/>
        <end position="495"/>
    </location>
</feature>
<keyword evidence="10" id="KW-0614">Plasmid</keyword>
<evidence type="ECO:0000256" key="1">
    <source>
        <dbReference type="ARBA" id="ARBA00004651"/>
    </source>
</evidence>
<dbReference type="AlphaFoldDB" id="A0A976X4Q2"/>
<feature type="transmembrane region" description="Helical" evidence="8">
    <location>
        <begin position="472"/>
        <end position="491"/>
    </location>
</feature>
<gene>
    <name evidence="10" type="ORF">MOO44_01280</name>
</gene>
<evidence type="ECO:0000313" key="11">
    <source>
        <dbReference type="Proteomes" id="UP000831181"/>
    </source>
</evidence>
<dbReference type="Proteomes" id="UP000831181">
    <property type="component" value="Plasmid p1unnamed"/>
</dbReference>
<feature type="transmembrane region" description="Helical" evidence="8">
    <location>
        <begin position="7"/>
        <end position="31"/>
    </location>
</feature>
<feature type="transmembrane region" description="Helical" evidence="8">
    <location>
        <begin position="356"/>
        <end position="373"/>
    </location>
</feature>
<evidence type="ECO:0000256" key="5">
    <source>
        <dbReference type="ARBA" id="ARBA00022692"/>
    </source>
</evidence>
<keyword evidence="7 8" id="KW-0472">Membrane</keyword>
<feature type="transmembrane region" description="Helical" evidence="8">
    <location>
        <begin position="403"/>
        <end position="422"/>
    </location>
</feature>
<evidence type="ECO:0000256" key="6">
    <source>
        <dbReference type="ARBA" id="ARBA00022989"/>
    </source>
</evidence>
<comment type="similarity">
    <text evidence="2">Belongs to the major facilitator superfamily. EmrB family.</text>
</comment>
<evidence type="ECO:0000256" key="2">
    <source>
        <dbReference type="ARBA" id="ARBA00008537"/>
    </source>
</evidence>
<feature type="transmembrane region" description="Helical" evidence="8">
    <location>
        <begin position="100"/>
        <end position="122"/>
    </location>
</feature>
<feature type="transmembrane region" description="Helical" evidence="8">
    <location>
        <begin position="293"/>
        <end position="318"/>
    </location>
</feature>
<dbReference type="PANTHER" id="PTHR42718">
    <property type="entry name" value="MAJOR FACILITATOR SUPERFAMILY MULTIDRUG TRANSPORTER MFSC"/>
    <property type="match status" value="1"/>
</dbReference>
<dbReference type="SUPFAM" id="SSF103473">
    <property type="entry name" value="MFS general substrate transporter"/>
    <property type="match status" value="1"/>
</dbReference>
<feature type="transmembrane region" description="Helical" evidence="8">
    <location>
        <begin position="165"/>
        <end position="184"/>
    </location>
</feature>
<dbReference type="InterPro" id="IPR036259">
    <property type="entry name" value="MFS_trans_sf"/>
</dbReference>
<evidence type="ECO:0000256" key="7">
    <source>
        <dbReference type="ARBA" id="ARBA00023136"/>
    </source>
</evidence>
<dbReference type="InterPro" id="IPR004638">
    <property type="entry name" value="EmrB-like"/>
</dbReference>
<evidence type="ECO:0000256" key="3">
    <source>
        <dbReference type="ARBA" id="ARBA00022448"/>
    </source>
</evidence>
<dbReference type="GO" id="GO:0005886">
    <property type="term" value="C:plasma membrane"/>
    <property type="evidence" value="ECO:0007669"/>
    <property type="project" value="UniProtKB-SubCell"/>
</dbReference>
<feature type="transmembrane region" description="Helical" evidence="8">
    <location>
        <begin position="330"/>
        <end position="350"/>
    </location>
</feature>
<keyword evidence="4" id="KW-1003">Cell membrane</keyword>
<dbReference type="PROSITE" id="PS50850">
    <property type="entry name" value="MFS"/>
    <property type="match status" value="1"/>
</dbReference>
<dbReference type="PANTHER" id="PTHR42718:SF9">
    <property type="entry name" value="MAJOR FACILITATOR SUPERFAMILY MULTIDRUG TRANSPORTER MFSC"/>
    <property type="match status" value="1"/>
</dbReference>
<organism evidence="10 11">
    <name type="scientific">Nicoliella spurrieriana</name>
    <dbReference type="NCBI Taxonomy" id="2925830"/>
    <lineage>
        <taxon>Bacteria</taxon>
        <taxon>Bacillati</taxon>
        <taxon>Bacillota</taxon>
        <taxon>Bacilli</taxon>
        <taxon>Lactobacillales</taxon>
        <taxon>Lactobacillaceae</taxon>
        <taxon>Nicoliella</taxon>
    </lineage>
</organism>
<dbReference type="GO" id="GO:0022857">
    <property type="term" value="F:transmembrane transporter activity"/>
    <property type="evidence" value="ECO:0007669"/>
    <property type="project" value="InterPro"/>
</dbReference>
<reference evidence="10" key="1">
    <citation type="journal article" date="2022" name="Int. J. Syst. Evol. Microbiol.">
        <title>Apilactobacillus apisilvae sp. nov., Nicolia spurrieriana gen. nov. sp. nov., Bombilactobacillus folatiphilus sp. nov. and Bombilactobacillus thymidiniphilus sp. nov., four new lactic acid bacterial isolates from stingless bees Tetragonula carbonaria and Austroplebeia australis.</title>
        <authorList>
            <person name="Oliphant S.A."/>
            <person name="Watson-Haigh N.S."/>
            <person name="Sumby K.M."/>
            <person name="Gardner J."/>
            <person name="Groom S."/>
            <person name="Jiranek V."/>
        </authorList>
    </citation>
    <scope>NUCLEOTIDE SEQUENCE</scope>
    <source>
        <strain evidence="10">SGEP1_A5</strain>
    </source>
</reference>
<keyword evidence="11" id="KW-1185">Reference proteome</keyword>
<dbReference type="EMBL" id="CP093360">
    <property type="protein sequence ID" value="UQS85979.1"/>
    <property type="molecule type" value="Genomic_DNA"/>
</dbReference>
<dbReference type="RefSeq" id="WP_260115788.1">
    <property type="nucleotide sequence ID" value="NZ_CP093360.1"/>
</dbReference>
<keyword evidence="6 8" id="KW-1133">Transmembrane helix</keyword>
<evidence type="ECO:0000313" key="10">
    <source>
        <dbReference type="EMBL" id="UQS85979.1"/>
    </source>
</evidence>
<geneLocation type="plasmid" evidence="10 11">
    <name>p1unnamed</name>
</geneLocation>
<keyword evidence="3" id="KW-0813">Transport</keyword>
<dbReference type="Pfam" id="PF07690">
    <property type="entry name" value="MFS_1"/>
    <property type="match status" value="1"/>
</dbReference>
<dbReference type="PRINTS" id="PR01036">
    <property type="entry name" value="TCRTETB"/>
</dbReference>
<feature type="transmembrane region" description="Helical" evidence="8">
    <location>
        <begin position="75"/>
        <end position="94"/>
    </location>
</feature>
<accession>A0A976X4Q2</accession>